<name>A0A8H7Q1G0_MORIS</name>
<feature type="region of interest" description="Disordered" evidence="3">
    <location>
        <begin position="639"/>
        <end position="702"/>
    </location>
</feature>
<dbReference type="GO" id="GO:0051286">
    <property type="term" value="C:cell tip"/>
    <property type="evidence" value="ECO:0007669"/>
    <property type="project" value="TreeGrafter"/>
</dbReference>
<evidence type="ECO:0000256" key="1">
    <source>
        <dbReference type="ARBA" id="ARBA00023054"/>
    </source>
</evidence>
<comment type="caution">
    <text evidence="5">The sequence shown here is derived from an EMBL/GenBank/DDBJ whole genome shotgun (WGS) entry which is preliminary data.</text>
</comment>
<organism evidence="5 6">
    <name type="scientific">Mortierella isabellina</name>
    <name type="common">Filamentous fungus</name>
    <name type="synonym">Umbelopsis isabellina</name>
    <dbReference type="NCBI Taxonomy" id="91625"/>
    <lineage>
        <taxon>Eukaryota</taxon>
        <taxon>Fungi</taxon>
        <taxon>Fungi incertae sedis</taxon>
        <taxon>Mucoromycota</taxon>
        <taxon>Mucoromycotina</taxon>
        <taxon>Umbelopsidomycetes</taxon>
        <taxon>Umbelopsidales</taxon>
        <taxon>Umbelopsidaceae</taxon>
        <taxon>Umbelopsis</taxon>
    </lineage>
</organism>
<dbReference type="InterPro" id="IPR022782">
    <property type="entry name" value="AIP3-like_C"/>
</dbReference>
<dbReference type="PANTHER" id="PTHR22741">
    <property type="entry name" value="P140CAP/SNIP-RELATED"/>
    <property type="match status" value="1"/>
</dbReference>
<evidence type="ECO:0000259" key="4">
    <source>
        <dbReference type="SMART" id="SM00806"/>
    </source>
</evidence>
<feature type="compositionally biased region" description="Low complexity" evidence="3">
    <location>
        <begin position="14"/>
        <end position="24"/>
    </location>
</feature>
<feature type="compositionally biased region" description="Pro residues" evidence="3">
    <location>
        <begin position="42"/>
        <end position="53"/>
    </location>
</feature>
<dbReference type="InterPro" id="IPR005613">
    <property type="entry name" value="AIP3_C"/>
</dbReference>
<dbReference type="SMART" id="SM00806">
    <property type="entry name" value="AIP3"/>
    <property type="match status" value="1"/>
</dbReference>
<keyword evidence="1 2" id="KW-0175">Coiled coil</keyword>
<dbReference type="AlphaFoldDB" id="A0A8H7Q1G0"/>
<evidence type="ECO:0000256" key="2">
    <source>
        <dbReference type="SAM" id="Coils"/>
    </source>
</evidence>
<dbReference type="GO" id="GO:0005519">
    <property type="term" value="F:cytoskeletal regulatory protein binding"/>
    <property type="evidence" value="ECO:0007669"/>
    <property type="project" value="InterPro"/>
</dbReference>
<protein>
    <recommendedName>
        <fullName evidence="4">Actin interacting protein 3 C-terminal domain-containing protein</fullName>
    </recommendedName>
</protein>
<sequence length="702" mass="79370">GSDSRPLSPHSNRSESPTPSTSTSGDRLLRQQSGHLQRSSSPTPPRSFNPLPVPQKEYSGDFDMNDPKTADALAALNKQENLARRSSVRRASALYRTTSTASRSPGRLRYGSDPKTRVPPVPTLPDQLSPDLPVVNAYDDSERNEDLSSNVSVDRGKEANDDQRINSTSITFDKDREDSGAMDLYLKLGKKVKKVEYNGPVELSSLRMLFIEKFQYIARNDEFPAIYITSPSTHISYELENMADVQHESLLTLEIEEPEATNLGQQISEQITTGFSSMTKEMSDVRQELLAYLKATYEKAPVEDKAPETVPAKIEPVEEPKKAPVDENVKTEPVMPAIKEEITSSTKPISDIDLSLLKEVKSKLSQVESIRRDMGVVRQLHDGFRAEMQGLMGGLREKSSQLKVQPVNLSGARKFVDEGKNELDTTAEDITKRLEDLQDTIDELKLDVTARKCRPSSTQMQHCDQEAKNLQVDITKLADKLQTVKPMWKKTWEEELQNIVKEQQFLKEQEALLEDLQEDHAAILEVFEQLSKIREIQEKSKSGPRRQFRITPIDSGHEGMTSVLKQVTTIDVDPERRLRALNQAEKMRERELANRIDEFEEELTNFVGTKRLRMTGGAQEIERQRQKKNQNMLRQLYEKKKGNEAGTSQDTQDGQTSGNDSDAQDKSDEIIEDKVNEDEDVAGREDENIKEDEHSEPQNEAS</sequence>
<dbReference type="InterPro" id="IPR051825">
    <property type="entry name" value="SRCIN1"/>
</dbReference>
<proteinExistence type="predicted"/>
<feature type="compositionally biased region" description="Polar residues" evidence="3">
    <location>
        <begin position="1"/>
        <end position="11"/>
    </location>
</feature>
<feature type="domain" description="Actin interacting protein 3 C-terminal" evidence="4">
    <location>
        <begin position="185"/>
        <end position="630"/>
    </location>
</feature>
<feature type="non-terminal residue" evidence="5">
    <location>
        <position position="702"/>
    </location>
</feature>
<feature type="compositionally biased region" description="Polar residues" evidence="3">
    <location>
        <begin position="645"/>
        <end position="661"/>
    </location>
</feature>
<feature type="compositionally biased region" description="Basic and acidic residues" evidence="3">
    <location>
        <begin position="663"/>
        <end position="674"/>
    </location>
</feature>
<keyword evidence="6" id="KW-1185">Reference proteome</keyword>
<dbReference type="OrthoDB" id="783096at2759"/>
<feature type="region of interest" description="Disordered" evidence="3">
    <location>
        <begin position="82"/>
        <end position="161"/>
    </location>
</feature>
<dbReference type="Proteomes" id="UP000654370">
    <property type="component" value="Unassembled WGS sequence"/>
</dbReference>
<dbReference type="Pfam" id="PF03915">
    <property type="entry name" value="AIP3"/>
    <property type="match status" value="1"/>
</dbReference>
<dbReference type="GO" id="GO:0005737">
    <property type="term" value="C:cytoplasm"/>
    <property type="evidence" value="ECO:0007669"/>
    <property type="project" value="TreeGrafter"/>
</dbReference>
<dbReference type="Gene3D" id="1.20.58.1540">
    <property type="entry name" value="Actin interacting protein 3, C-terminal domain"/>
    <property type="match status" value="1"/>
</dbReference>
<dbReference type="PANTHER" id="PTHR22741:SF10">
    <property type="entry name" value="COILED-COIL DOMAIN-CONTAINING PROTEIN CG32809"/>
    <property type="match status" value="1"/>
</dbReference>
<feature type="coiled-coil region" evidence="2">
    <location>
        <begin position="420"/>
        <end position="526"/>
    </location>
</feature>
<feature type="region of interest" description="Disordered" evidence="3">
    <location>
        <begin position="1"/>
        <end position="70"/>
    </location>
</feature>
<evidence type="ECO:0000256" key="3">
    <source>
        <dbReference type="SAM" id="MobiDB-lite"/>
    </source>
</evidence>
<feature type="compositionally biased region" description="Basic and acidic residues" evidence="3">
    <location>
        <begin position="681"/>
        <end position="702"/>
    </location>
</feature>
<evidence type="ECO:0000313" key="5">
    <source>
        <dbReference type="EMBL" id="KAG2183775.1"/>
    </source>
</evidence>
<gene>
    <name evidence="5" type="ORF">INT43_006786</name>
</gene>
<accession>A0A8H7Q1G0</accession>
<dbReference type="GO" id="GO:0030010">
    <property type="term" value="P:establishment of cell polarity"/>
    <property type="evidence" value="ECO:0007669"/>
    <property type="project" value="TreeGrafter"/>
</dbReference>
<dbReference type="EMBL" id="JAEPQZ010000003">
    <property type="protein sequence ID" value="KAG2183775.1"/>
    <property type="molecule type" value="Genomic_DNA"/>
</dbReference>
<reference evidence="5" key="1">
    <citation type="submission" date="2020-12" db="EMBL/GenBank/DDBJ databases">
        <title>Metabolic potential, ecology and presence of endohyphal bacteria is reflected in genomic diversity of Mucoromycotina.</title>
        <authorList>
            <person name="Muszewska A."/>
            <person name="Okrasinska A."/>
            <person name="Steczkiewicz K."/>
            <person name="Drgas O."/>
            <person name="Orlowska M."/>
            <person name="Perlinska-Lenart U."/>
            <person name="Aleksandrzak-Piekarczyk T."/>
            <person name="Szatraj K."/>
            <person name="Zielenkiewicz U."/>
            <person name="Pilsyk S."/>
            <person name="Malc E."/>
            <person name="Mieczkowski P."/>
            <person name="Kruszewska J.S."/>
            <person name="Biernat P."/>
            <person name="Pawlowska J."/>
        </authorList>
    </citation>
    <scope>NUCLEOTIDE SEQUENCE</scope>
    <source>
        <strain evidence="5">WA0000067209</strain>
    </source>
</reference>
<feature type="non-terminal residue" evidence="5">
    <location>
        <position position="1"/>
    </location>
</feature>
<evidence type="ECO:0000313" key="6">
    <source>
        <dbReference type="Proteomes" id="UP000654370"/>
    </source>
</evidence>
<feature type="compositionally biased region" description="Polar residues" evidence="3">
    <location>
        <begin position="30"/>
        <end position="41"/>
    </location>
</feature>